<dbReference type="AlphaFoldDB" id="A0AA38Z203"/>
<accession>A0AA38Z203</accession>
<name>A0AA38Z203_VITRO</name>
<dbReference type="Proteomes" id="UP001168098">
    <property type="component" value="Unassembled WGS sequence"/>
</dbReference>
<dbReference type="InterPro" id="IPR036047">
    <property type="entry name" value="F-box-like_dom_sf"/>
</dbReference>
<comment type="caution">
    <text evidence="1">The sequence shown here is derived from an EMBL/GenBank/DDBJ whole genome shotgun (WGS) entry which is preliminary data.</text>
</comment>
<sequence length="396" mass="45265">METREDFFNWLDLDVIMVILMCLGDPADFIRVSSLSRFWYNFVIANGLCKELCLRMFPQLSAVDSVVERGNRRRNPIDVGSCNSAEWESLEREHRAFAFLARQCKTLPATSCIADAVCASSTDNYPFESIVNTLERGDRVGPRASYWSSKGQKDHTVPETLVYKLDADFCLITEINVQPFQAFFQTGDPIYAAKSVRFRVGRPKSPSPVDISHQEAIQRNISTDTSEEFPMAQPVDILHQEAPEDRFIWTWTSQEFPMAQENRLQKFKLPKPILCFGGIVQIELLGRVQRQEMDGLFYICVSHVEVIGGRLFPGFDIEILEPSGKIVLKYFPNLSPIRIRHRRAQPFLIPRLPLLGGGLMQGPRRAFGRMPHIFRLIRQQDESDDPGSQQHEPEPT</sequence>
<dbReference type="InterPro" id="IPR055336">
    <property type="entry name" value="At4g00755-like"/>
</dbReference>
<organism evidence="1 2">
    <name type="scientific">Vitis rotundifolia</name>
    <name type="common">Muscadine grape</name>
    <dbReference type="NCBI Taxonomy" id="103349"/>
    <lineage>
        <taxon>Eukaryota</taxon>
        <taxon>Viridiplantae</taxon>
        <taxon>Streptophyta</taxon>
        <taxon>Embryophyta</taxon>
        <taxon>Tracheophyta</taxon>
        <taxon>Spermatophyta</taxon>
        <taxon>Magnoliopsida</taxon>
        <taxon>eudicotyledons</taxon>
        <taxon>Gunneridae</taxon>
        <taxon>Pentapetalae</taxon>
        <taxon>rosids</taxon>
        <taxon>Vitales</taxon>
        <taxon>Vitaceae</taxon>
        <taxon>Viteae</taxon>
        <taxon>Vitis</taxon>
    </lineage>
</organism>
<dbReference type="PANTHER" id="PTHR39741">
    <property type="entry name" value="F-BOX DOMAIN CONTAINING PROTEIN, EXPRESSED"/>
    <property type="match status" value="1"/>
</dbReference>
<dbReference type="PANTHER" id="PTHR39741:SF14">
    <property type="entry name" value="F-BOX DOMAIN-CONTAINING PROTEIN"/>
    <property type="match status" value="1"/>
</dbReference>
<reference evidence="1 2" key="1">
    <citation type="journal article" date="2023" name="BMC Biotechnol.">
        <title>Vitis rotundifolia cv Carlos genome sequencing.</title>
        <authorList>
            <person name="Huff M."/>
            <person name="Hulse-Kemp A."/>
            <person name="Scheffler B."/>
            <person name="Youngblood R."/>
            <person name="Simpson S."/>
            <person name="Babiker E."/>
            <person name="Staton M."/>
        </authorList>
    </citation>
    <scope>NUCLEOTIDE SEQUENCE [LARGE SCALE GENOMIC DNA]</scope>
    <source>
        <tissue evidence="1">Leaf</tissue>
    </source>
</reference>
<evidence type="ECO:0008006" key="3">
    <source>
        <dbReference type="Google" id="ProtNLM"/>
    </source>
</evidence>
<keyword evidence="2" id="KW-1185">Reference proteome</keyword>
<dbReference type="EMBL" id="JARBHA010000015">
    <property type="protein sequence ID" value="KAJ9680916.1"/>
    <property type="molecule type" value="Genomic_DNA"/>
</dbReference>
<protein>
    <recommendedName>
        <fullName evidence="3">F-box protein</fullName>
    </recommendedName>
</protein>
<dbReference type="SUPFAM" id="SSF81383">
    <property type="entry name" value="F-box domain"/>
    <property type="match status" value="1"/>
</dbReference>
<evidence type="ECO:0000313" key="2">
    <source>
        <dbReference type="Proteomes" id="UP001168098"/>
    </source>
</evidence>
<proteinExistence type="predicted"/>
<evidence type="ECO:0000313" key="1">
    <source>
        <dbReference type="EMBL" id="KAJ9680916.1"/>
    </source>
</evidence>
<gene>
    <name evidence="1" type="ORF">PVL29_020043</name>
</gene>